<dbReference type="InterPro" id="IPR045053">
    <property type="entry name" value="MAN-like"/>
</dbReference>
<dbReference type="Pfam" id="PF00150">
    <property type="entry name" value="Cellulase"/>
    <property type="match status" value="1"/>
</dbReference>
<dbReference type="GO" id="GO:0000272">
    <property type="term" value="P:polysaccharide catabolic process"/>
    <property type="evidence" value="ECO:0007669"/>
    <property type="project" value="InterPro"/>
</dbReference>
<evidence type="ECO:0000313" key="6">
    <source>
        <dbReference type="EMBL" id="OIQ99975.1"/>
    </source>
</evidence>
<accession>A0A1J5S7C0</accession>
<dbReference type="EC" id="3.2.1.78" evidence="2"/>
<evidence type="ECO:0000256" key="4">
    <source>
        <dbReference type="ARBA" id="ARBA00023295"/>
    </source>
</evidence>
<feature type="domain" description="Glycoside hydrolase family 5" evidence="5">
    <location>
        <begin position="99"/>
        <end position="253"/>
    </location>
</feature>
<reference evidence="6" key="1">
    <citation type="submission" date="2016-10" db="EMBL/GenBank/DDBJ databases">
        <title>Sequence of Gallionella enrichment culture.</title>
        <authorList>
            <person name="Poehlein A."/>
            <person name="Muehling M."/>
            <person name="Daniel R."/>
        </authorList>
    </citation>
    <scope>NUCLEOTIDE SEQUENCE</scope>
</reference>
<evidence type="ECO:0000259" key="5">
    <source>
        <dbReference type="Pfam" id="PF00150"/>
    </source>
</evidence>
<comment type="catalytic activity">
    <reaction evidence="1">
        <text>Random hydrolysis of (1-&gt;4)-beta-D-mannosidic linkages in mannans, galactomannans and glucomannans.</text>
        <dbReference type="EC" id="3.2.1.78"/>
    </reaction>
</comment>
<proteinExistence type="predicted"/>
<evidence type="ECO:0000256" key="1">
    <source>
        <dbReference type="ARBA" id="ARBA00001678"/>
    </source>
</evidence>
<name>A0A1J5S7C0_9ZZZZ</name>
<evidence type="ECO:0000256" key="2">
    <source>
        <dbReference type="ARBA" id="ARBA00012706"/>
    </source>
</evidence>
<comment type="caution">
    <text evidence="6">The sequence shown here is derived from an EMBL/GenBank/DDBJ whole genome shotgun (WGS) entry which is preliminary data.</text>
</comment>
<dbReference type="InterPro" id="IPR017853">
    <property type="entry name" value="GH"/>
</dbReference>
<organism evidence="6">
    <name type="scientific">mine drainage metagenome</name>
    <dbReference type="NCBI Taxonomy" id="410659"/>
    <lineage>
        <taxon>unclassified sequences</taxon>
        <taxon>metagenomes</taxon>
        <taxon>ecological metagenomes</taxon>
    </lineage>
</organism>
<dbReference type="PANTHER" id="PTHR31451">
    <property type="match status" value="1"/>
</dbReference>
<dbReference type="Gene3D" id="3.20.20.80">
    <property type="entry name" value="Glycosidases"/>
    <property type="match status" value="1"/>
</dbReference>
<dbReference type="InterPro" id="IPR001547">
    <property type="entry name" value="Glyco_hydro_5"/>
</dbReference>
<dbReference type="AlphaFoldDB" id="A0A1J5S7C0"/>
<dbReference type="GO" id="GO:0004553">
    <property type="term" value="F:hydrolase activity, hydrolyzing O-glycosyl compounds"/>
    <property type="evidence" value="ECO:0007669"/>
    <property type="project" value="InterPro"/>
</dbReference>
<keyword evidence="4" id="KW-0326">Glycosidase</keyword>
<dbReference type="EMBL" id="MLJW01000100">
    <property type="protein sequence ID" value="OIQ99975.1"/>
    <property type="molecule type" value="Genomic_DNA"/>
</dbReference>
<protein>
    <recommendedName>
        <fullName evidence="2">mannan endo-1,4-beta-mannosidase</fullName>
        <ecNumber evidence="2">3.2.1.78</ecNumber>
    </recommendedName>
</protein>
<keyword evidence="3 6" id="KW-0378">Hydrolase</keyword>
<evidence type="ECO:0000256" key="3">
    <source>
        <dbReference type="ARBA" id="ARBA00022801"/>
    </source>
</evidence>
<gene>
    <name evidence="6" type="ORF">GALL_179910</name>
</gene>
<sequence>MTTISKLTRFALIIISLILLSTFAWLNLSHVPTLNSVSPVSHPAQNERFDSLNTAFWRPSQLDWQTSPVDLSFLNKNEKPAGRRGFVKASGESLVFEDGSPARFWGTNITARTLFGTSKNNVKQQAKRISALGFNLVRIHHFDSPWVNPNIFGKNATDTQSLDPASLDKLDWWIKCLKDEGIYVWLDLHVQRALTEGDHIYGFNEIRKNGKVADLKGFNYVNPTIRQAMKRFNESYLNHINTYTNVAYKNEPAIMALLITNENDVTNHFGNTLLPNNNVPLHNKLYMNLANGFSVKYNLPIDKLWRSWEPGPSKLFLNDLEHDFNVDMISHLHGLGVKVPIATTSTWGDEPIFSLPALTTGDIIDVHAYGGELELEKNPLIEPSMVNWLSMGQIVGKPMSVTEWNVSPFPVPDRHSSPLYIASAARLQGWDAVMLYAYAQIPLNDAGTASNWHAFNDPALIATLPAAALLYRQGHVKEAKTTYAIAPNREQLFFQSNSPENSTAARTASEIGKLVIVMPEIPELPWLKKGTIQLGAKVIHNLNQSMIKTNATESLSDTGEIRRNWTKGIYTINTPCTQAAMGWIGNELLVLPDVKFDIKTRNASVAVQSLDGLPISRSFSLMISLGAQSVPADNALPFRSEPVKGLLTIRARKGLKLFIRTIDHKEKYIPFEYIDEKYLINLENSLDTSWLFLKLR</sequence>
<dbReference type="SUPFAM" id="SSF51445">
    <property type="entry name" value="(Trans)glycosidases"/>
    <property type="match status" value="1"/>
</dbReference>